<organism evidence="1 2">
    <name type="scientific">Lithospermum erythrorhizon</name>
    <name type="common">Purple gromwell</name>
    <name type="synonym">Lithospermum officinale var. erythrorhizon</name>
    <dbReference type="NCBI Taxonomy" id="34254"/>
    <lineage>
        <taxon>Eukaryota</taxon>
        <taxon>Viridiplantae</taxon>
        <taxon>Streptophyta</taxon>
        <taxon>Embryophyta</taxon>
        <taxon>Tracheophyta</taxon>
        <taxon>Spermatophyta</taxon>
        <taxon>Magnoliopsida</taxon>
        <taxon>eudicotyledons</taxon>
        <taxon>Gunneridae</taxon>
        <taxon>Pentapetalae</taxon>
        <taxon>asterids</taxon>
        <taxon>lamiids</taxon>
        <taxon>Boraginales</taxon>
        <taxon>Boraginaceae</taxon>
        <taxon>Boraginoideae</taxon>
        <taxon>Lithospermeae</taxon>
        <taxon>Lithospermum</taxon>
    </lineage>
</organism>
<evidence type="ECO:0000313" key="1">
    <source>
        <dbReference type="EMBL" id="GAA0171847.1"/>
    </source>
</evidence>
<dbReference type="Gene3D" id="3.80.10.10">
    <property type="entry name" value="Ribonuclease Inhibitor"/>
    <property type="match status" value="1"/>
</dbReference>
<accession>A0AAV3R621</accession>
<dbReference type="Proteomes" id="UP001454036">
    <property type="component" value="Unassembled WGS sequence"/>
</dbReference>
<dbReference type="InterPro" id="IPR032675">
    <property type="entry name" value="LRR_dom_sf"/>
</dbReference>
<dbReference type="EMBL" id="BAABME010007854">
    <property type="protein sequence ID" value="GAA0171847.1"/>
    <property type="molecule type" value="Genomic_DNA"/>
</dbReference>
<gene>
    <name evidence="1" type="ORF">LIER_25786</name>
</gene>
<dbReference type="AlphaFoldDB" id="A0AAV3R621"/>
<proteinExistence type="predicted"/>
<dbReference type="SUPFAM" id="SSF52047">
    <property type="entry name" value="RNI-like"/>
    <property type="match status" value="1"/>
</dbReference>
<protein>
    <submittedName>
        <fullName evidence="1">Uncharacterized protein</fullName>
    </submittedName>
</protein>
<sequence length="226" mass="25710">MRTTRSMSNRCETGVDPPPRRITNEVLLKTGPKHSRDTEMEAAFEVGVIWPDGPPKLRNKNSLQAAEDARHRTAAHVIEVVCRNIKLPQRSLISLLFVSRRIYNALISFCSGIRIWRFLDFEEMNKAGDRLVTALSMKRYHHVVEDINLELAQDIEDKHLKLLKTTKNSIISSKLLPRVKNSIICPGLERFSIQGNLRVTNLSIESLAKNCKFITHLNLSGCKVID</sequence>
<keyword evidence="2" id="KW-1185">Reference proteome</keyword>
<name>A0AAV3R621_LITER</name>
<comment type="caution">
    <text evidence="1">The sequence shown here is derived from an EMBL/GenBank/DDBJ whole genome shotgun (WGS) entry which is preliminary data.</text>
</comment>
<evidence type="ECO:0000313" key="2">
    <source>
        <dbReference type="Proteomes" id="UP001454036"/>
    </source>
</evidence>
<reference evidence="1 2" key="1">
    <citation type="submission" date="2024-01" db="EMBL/GenBank/DDBJ databases">
        <title>The complete chloroplast genome sequence of Lithospermum erythrorhizon: insights into the phylogenetic relationship among Boraginaceae species and the maternal lineages of purple gromwells.</title>
        <authorList>
            <person name="Okada T."/>
            <person name="Watanabe K."/>
        </authorList>
    </citation>
    <scope>NUCLEOTIDE SEQUENCE [LARGE SCALE GENOMIC DNA]</scope>
</reference>